<evidence type="ECO:0000256" key="2">
    <source>
        <dbReference type="ARBA" id="ARBA00022692"/>
    </source>
</evidence>
<keyword evidence="8" id="KW-1185">Reference proteome</keyword>
<sequence length="208" mass="23388">MAIKQDSSSTVYYVPLHPNVVVLSYYHRTPPCLLYLRRCVTFTVSVLLLSLLVFFLYPSDPSIKVVRLQLNHIRVNSSPKITLDLSFSLTIKVRNKNLFSLDYDSLLVSVGYRGRELGFARSQGGKLRARGSSYIDATLDLDGLEVVHDVFSLIGDLTRGVIPFETDTEVKGKLGLLLFNIPIQGRISCEVYVNTSNQTIVHQDCYPE</sequence>
<evidence type="ECO:0000259" key="6">
    <source>
        <dbReference type="SMART" id="SM00769"/>
    </source>
</evidence>
<comment type="caution">
    <text evidence="7">The sequence shown here is derived from an EMBL/GenBank/DDBJ whole genome shotgun (WGS) entry which is preliminary data.</text>
</comment>
<dbReference type="SMART" id="SM00769">
    <property type="entry name" value="WHy"/>
    <property type="match status" value="1"/>
</dbReference>
<dbReference type="InterPro" id="IPR013990">
    <property type="entry name" value="WHy-dom"/>
</dbReference>
<feature type="transmembrane region" description="Helical" evidence="5">
    <location>
        <begin position="35"/>
        <end position="57"/>
    </location>
</feature>
<gene>
    <name evidence="7" type="ORF">HS088_TW04G00557</name>
</gene>
<dbReference type="GO" id="GO:0016020">
    <property type="term" value="C:membrane"/>
    <property type="evidence" value="ECO:0007669"/>
    <property type="project" value="UniProtKB-SubCell"/>
</dbReference>
<evidence type="ECO:0000313" key="7">
    <source>
        <dbReference type="EMBL" id="KAF5748599.1"/>
    </source>
</evidence>
<dbReference type="Proteomes" id="UP000593562">
    <property type="component" value="Unassembled WGS sequence"/>
</dbReference>
<dbReference type="InterPro" id="IPR044839">
    <property type="entry name" value="NDR1-like"/>
</dbReference>
<dbReference type="InParanoid" id="A0A7J7DQP8"/>
<dbReference type="GO" id="GO:0098542">
    <property type="term" value="P:defense response to other organism"/>
    <property type="evidence" value="ECO:0007669"/>
    <property type="project" value="InterPro"/>
</dbReference>
<name>A0A7J7DQP8_TRIWF</name>
<evidence type="ECO:0000313" key="8">
    <source>
        <dbReference type="Proteomes" id="UP000593562"/>
    </source>
</evidence>
<dbReference type="SUPFAM" id="SSF117070">
    <property type="entry name" value="LEA14-like"/>
    <property type="match status" value="1"/>
</dbReference>
<dbReference type="PANTHER" id="PTHR31234:SF4">
    <property type="entry name" value="EXPRESSED PROTEIN"/>
    <property type="match status" value="1"/>
</dbReference>
<proteinExistence type="predicted"/>
<keyword evidence="2 5" id="KW-0812">Transmembrane</keyword>
<dbReference type="PANTHER" id="PTHR31234">
    <property type="entry name" value="LATE EMBRYOGENESIS ABUNDANT (LEA) HYDROXYPROLINE-RICH GLYCOPROTEIN FAMILY"/>
    <property type="match status" value="1"/>
</dbReference>
<evidence type="ECO:0000256" key="1">
    <source>
        <dbReference type="ARBA" id="ARBA00004167"/>
    </source>
</evidence>
<keyword evidence="3 5" id="KW-1133">Transmembrane helix</keyword>
<evidence type="ECO:0000256" key="3">
    <source>
        <dbReference type="ARBA" id="ARBA00022989"/>
    </source>
</evidence>
<reference evidence="7 8" key="1">
    <citation type="journal article" date="2020" name="Nat. Commun.">
        <title>Genome of Tripterygium wilfordii and identification of cytochrome P450 involved in triptolide biosynthesis.</title>
        <authorList>
            <person name="Tu L."/>
            <person name="Su P."/>
            <person name="Zhang Z."/>
            <person name="Gao L."/>
            <person name="Wang J."/>
            <person name="Hu T."/>
            <person name="Zhou J."/>
            <person name="Zhang Y."/>
            <person name="Zhao Y."/>
            <person name="Liu Y."/>
            <person name="Song Y."/>
            <person name="Tong Y."/>
            <person name="Lu Y."/>
            <person name="Yang J."/>
            <person name="Xu C."/>
            <person name="Jia M."/>
            <person name="Peters R.J."/>
            <person name="Huang L."/>
            <person name="Gao W."/>
        </authorList>
    </citation>
    <scope>NUCLEOTIDE SEQUENCE [LARGE SCALE GENOMIC DNA]</scope>
    <source>
        <strain evidence="8">cv. XIE 37</strain>
        <tissue evidence="7">Leaf</tissue>
    </source>
</reference>
<dbReference type="FunCoup" id="A0A7J7DQP8">
    <property type="interactions" value="1235"/>
</dbReference>
<evidence type="ECO:0000256" key="5">
    <source>
        <dbReference type="SAM" id="Phobius"/>
    </source>
</evidence>
<evidence type="ECO:0000256" key="4">
    <source>
        <dbReference type="ARBA" id="ARBA00023136"/>
    </source>
</evidence>
<comment type="subcellular location">
    <subcellularLocation>
        <location evidence="1">Membrane</location>
        <topology evidence="1">Single-pass membrane protein</topology>
    </subcellularLocation>
</comment>
<dbReference type="OrthoDB" id="1917236at2759"/>
<dbReference type="EMBL" id="JAAARO010000004">
    <property type="protein sequence ID" value="KAF5748599.1"/>
    <property type="molecule type" value="Genomic_DNA"/>
</dbReference>
<dbReference type="InterPro" id="IPR004864">
    <property type="entry name" value="LEA_2"/>
</dbReference>
<dbReference type="GO" id="GO:0009269">
    <property type="term" value="P:response to desiccation"/>
    <property type="evidence" value="ECO:0007669"/>
    <property type="project" value="InterPro"/>
</dbReference>
<keyword evidence="4 5" id="KW-0472">Membrane</keyword>
<dbReference type="AlphaFoldDB" id="A0A7J7DQP8"/>
<dbReference type="Pfam" id="PF03168">
    <property type="entry name" value="LEA_2"/>
    <property type="match status" value="1"/>
</dbReference>
<organism evidence="7 8">
    <name type="scientific">Tripterygium wilfordii</name>
    <name type="common">Thunder God vine</name>
    <dbReference type="NCBI Taxonomy" id="458696"/>
    <lineage>
        <taxon>Eukaryota</taxon>
        <taxon>Viridiplantae</taxon>
        <taxon>Streptophyta</taxon>
        <taxon>Embryophyta</taxon>
        <taxon>Tracheophyta</taxon>
        <taxon>Spermatophyta</taxon>
        <taxon>Magnoliopsida</taxon>
        <taxon>eudicotyledons</taxon>
        <taxon>Gunneridae</taxon>
        <taxon>Pentapetalae</taxon>
        <taxon>rosids</taxon>
        <taxon>fabids</taxon>
        <taxon>Celastrales</taxon>
        <taxon>Celastraceae</taxon>
        <taxon>Tripterygium</taxon>
    </lineage>
</organism>
<accession>A0A7J7DQP8</accession>
<protein>
    <recommendedName>
        <fullName evidence="6">Water stress and hypersensitive response domain-containing protein</fullName>
    </recommendedName>
</protein>
<dbReference type="Gene3D" id="2.60.40.1820">
    <property type="match status" value="1"/>
</dbReference>
<feature type="domain" description="Water stress and hypersensitive response" evidence="6">
    <location>
        <begin position="70"/>
        <end position="190"/>
    </location>
</feature>